<dbReference type="SUPFAM" id="SSF81301">
    <property type="entry name" value="Nucleotidyltransferase"/>
    <property type="match status" value="1"/>
</dbReference>
<name>A0A8J6N3C5_9DELT</name>
<dbReference type="AlphaFoldDB" id="A0A8J6N3C5"/>
<dbReference type="Proteomes" id="UP000650524">
    <property type="component" value="Unassembled WGS sequence"/>
</dbReference>
<dbReference type="Gene3D" id="3.30.460.10">
    <property type="entry name" value="Beta Polymerase, domain 2"/>
    <property type="match status" value="1"/>
</dbReference>
<sequence length="243" mass="27554">MGKNQKDPKTILPDITDAYKALFGDDLVSIILYGSATGQDFQPGKSDINFMIVLTEDGIEHLDRAFDVVNKWRKKGVAVPLFLTEEYITTSLDVFPIEYLNFQNNYIQVFGKDILKDLEFSPEFLRLQCEREIKGKLLLLREAFLEISGKGKALKRLITQALPALIAIFEALLHLKDIDVPGERREIVRVMTDAFDLEHGVFEGLLDIKEDKSKISDEESLNLFKGCLKEMRKLSKLVNSLGG</sequence>
<proteinExistence type="predicted"/>
<evidence type="ECO:0008006" key="3">
    <source>
        <dbReference type="Google" id="ProtNLM"/>
    </source>
</evidence>
<organism evidence="1 2">
    <name type="scientific">Candidatus Desulfacyla euxinica</name>
    <dbReference type="NCBI Taxonomy" id="2841693"/>
    <lineage>
        <taxon>Bacteria</taxon>
        <taxon>Deltaproteobacteria</taxon>
        <taxon>Candidatus Desulfacyla</taxon>
    </lineage>
</organism>
<reference evidence="1 2" key="1">
    <citation type="submission" date="2020-08" db="EMBL/GenBank/DDBJ databases">
        <title>Bridging the membrane lipid divide: bacteria of the FCB group superphylum have the potential to synthesize archaeal ether lipids.</title>
        <authorList>
            <person name="Villanueva L."/>
            <person name="Von Meijenfeldt F.A.B."/>
            <person name="Westbye A.B."/>
            <person name="Yadav S."/>
            <person name="Hopmans E.C."/>
            <person name="Dutilh B.E."/>
            <person name="Sinninghe Damste J.S."/>
        </authorList>
    </citation>
    <scope>NUCLEOTIDE SEQUENCE [LARGE SCALE GENOMIC DNA]</scope>
    <source>
        <strain evidence="1">NIOZ-UU27</strain>
    </source>
</reference>
<dbReference type="InterPro" id="IPR043519">
    <property type="entry name" value="NT_sf"/>
</dbReference>
<dbReference type="EMBL" id="JACNJD010000372">
    <property type="protein sequence ID" value="MBC8179311.1"/>
    <property type="molecule type" value="Genomic_DNA"/>
</dbReference>
<evidence type="ECO:0000313" key="2">
    <source>
        <dbReference type="Proteomes" id="UP000650524"/>
    </source>
</evidence>
<protein>
    <recommendedName>
        <fullName evidence="3">Nucleotidyltransferase domain-containing protein</fullName>
    </recommendedName>
</protein>
<gene>
    <name evidence="1" type="ORF">H8E19_18055</name>
</gene>
<accession>A0A8J6N3C5</accession>
<comment type="caution">
    <text evidence="1">The sequence shown here is derived from an EMBL/GenBank/DDBJ whole genome shotgun (WGS) entry which is preliminary data.</text>
</comment>
<evidence type="ECO:0000313" key="1">
    <source>
        <dbReference type="EMBL" id="MBC8179311.1"/>
    </source>
</evidence>